<comment type="caution">
    <text evidence="1">The sequence shown here is derived from an EMBL/GenBank/DDBJ whole genome shotgun (WGS) entry which is preliminary data.</text>
</comment>
<evidence type="ECO:0000313" key="1">
    <source>
        <dbReference type="EMBL" id="KAK9126142.1"/>
    </source>
</evidence>
<protein>
    <submittedName>
        <fullName evidence="1">Uncharacterized protein</fullName>
    </submittedName>
</protein>
<proteinExistence type="predicted"/>
<organism evidence="1 2">
    <name type="scientific">Stephania cephalantha</name>
    <dbReference type="NCBI Taxonomy" id="152367"/>
    <lineage>
        <taxon>Eukaryota</taxon>
        <taxon>Viridiplantae</taxon>
        <taxon>Streptophyta</taxon>
        <taxon>Embryophyta</taxon>
        <taxon>Tracheophyta</taxon>
        <taxon>Spermatophyta</taxon>
        <taxon>Magnoliopsida</taxon>
        <taxon>Ranunculales</taxon>
        <taxon>Menispermaceae</taxon>
        <taxon>Menispermoideae</taxon>
        <taxon>Cissampelideae</taxon>
        <taxon>Stephania</taxon>
    </lineage>
</organism>
<keyword evidence="2" id="KW-1185">Reference proteome</keyword>
<reference evidence="1 2" key="1">
    <citation type="submission" date="2024-01" db="EMBL/GenBank/DDBJ databases">
        <title>Genome assemblies of Stephania.</title>
        <authorList>
            <person name="Yang L."/>
        </authorList>
    </citation>
    <scope>NUCLEOTIDE SEQUENCE [LARGE SCALE GENOMIC DNA]</scope>
    <source>
        <strain evidence="1">JXDWG</strain>
        <tissue evidence="1">Leaf</tissue>
    </source>
</reference>
<evidence type="ECO:0000313" key="2">
    <source>
        <dbReference type="Proteomes" id="UP001419268"/>
    </source>
</evidence>
<sequence>MAASNTEGEKENNASHYELVQVLDSTDSDGTTIEVIYSDESEKESGDKGVIKCLTPKLNESGGNVVELPCPAPTVGMTFNSWESAQKY</sequence>
<dbReference type="Proteomes" id="UP001419268">
    <property type="component" value="Unassembled WGS sequence"/>
</dbReference>
<dbReference type="AlphaFoldDB" id="A0AAP0NZY1"/>
<name>A0AAP0NZY1_9MAGN</name>
<gene>
    <name evidence="1" type="ORF">Scep_014988</name>
</gene>
<dbReference type="EMBL" id="JBBNAG010000006">
    <property type="protein sequence ID" value="KAK9126142.1"/>
    <property type="molecule type" value="Genomic_DNA"/>
</dbReference>
<accession>A0AAP0NZY1</accession>